<reference evidence="1 2" key="1">
    <citation type="submission" date="2023-07" db="EMBL/GenBank/DDBJ databases">
        <title>Sorghum-associated microbial communities from plants grown in Nebraska, USA.</title>
        <authorList>
            <person name="Schachtman D."/>
        </authorList>
    </citation>
    <scope>NUCLEOTIDE SEQUENCE [LARGE SCALE GENOMIC DNA]</scope>
    <source>
        <strain evidence="1 2">4249</strain>
    </source>
</reference>
<keyword evidence="2" id="KW-1185">Reference proteome</keyword>
<name>A0ABU1WNJ2_9BURK</name>
<dbReference type="RefSeq" id="WP_310317037.1">
    <property type="nucleotide sequence ID" value="NZ_JAVDWU010000005.1"/>
</dbReference>
<protein>
    <submittedName>
        <fullName evidence="1">Uncharacterized protein</fullName>
    </submittedName>
</protein>
<gene>
    <name evidence="1" type="ORF">J2W49_002796</name>
</gene>
<comment type="caution">
    <text evidence="1">The sequence shown here is derived from an EMBL/GenBank/DDBJ whole genome shotgun (WGS) entry which is preliminary data.</text>
</comment>
<proteinExistence type="predicted"/>
<sequence>MHPAHDLIGLASASDVPSAEIQTLSVLAFFSVLMASTGVCHGQPETHTS</sequence>
<dbReference type="Proteomes" id="UP001265700">
    <property type="component" value="Unassembled WGS sequence"/>
</dbReference>
<evidence type="ECO:0000313" key="1">
    <source>
        <dbReference type="EMBL" id="MDR7150833.1"/>
    </source>
</evidence>
<evidence type="ECO:0000313" key="2">
    <source>
        <dbReference type="Proteomes" id="UP001265700"/>
    </source>
</evidence>
<dbReference type="EMBL" id="JAVDWU010000005">
    <property type="protein sequence ID" value="MDR7150833.1"/>
    <property type="molecule type" value="Genomic_DNA"/>
</dbReference>
<organism evidence="1 2">
    <name type="scientific">Hydrogenophaga palleronii</name>
    <dbReference type="NCBI Taxonomy" id="65655"/>
    <lineage>
        <taxon>Bacteria</taxon>
        <taxon>Pseudomonadati</taxon>
        <taxon>Pseudomonadota</taxon>
        <taxon>Betaproteobacteria</taxon>
        <taxon>Burkholderiales</taxon>
        <taxon>Comamonadaceae</taxon>
        <taxon>Hydrogenophaga</taxon>
    </lineage>
</organism>
<accession>A0ABU1WNJ2</accession>